<reference evidence="7" key="1">
    <citation type="journal article" date="2019" name="Int. J. Syst. Evol. Microbiol.">
        <title>The Global Catalogue of Microorganisms (GCM) 10K type strain sequencing project: providing services to taxonomists for standard genome sequencing and annotation.</title>
        <authorList>
            <consortium name="The Broad Institute Genomics Platform"/>
            <consortium name="The Broad Institute Genome Sequencing Center for Infectious Disease"/>
            <person name="Wu L."/>
            <person name="Ma J."/>
        </authorList>
    </citation>
    <scope>NUCLEOTIDE SEQUENCE [LARGE SCALE GENOMIC DNA]</scope>
    <source>
        <strain evidence="7">CCUG 48216</strain>
    </source>
</reference>
<organism evidence="6 7">
    <name type="scientific">Paenibacillus timonensis</name>
    <dbReference type="NCBI Taxonomy" id="225915"/>
    <lineage>
        <taxon>Bacteria</taxon>
        <taxon>Bacillati</taxon>
        <taxon>Bacillota</taxon>
        <taxon>Bacilli</taxon>
        <taxon>Bacillales</taxon>
        <taxon>Paenibacillaceae</taxon>
        <taxon>Paenibacillus</taxon>
    </lineage>
</organism>
<evidence type="ECO:0000256" key="3">
    <source>
        <dbReference type="ARBA" id="ARBA00022840"/>
    </source>
</evidence>
<feature type="domain" description="ABC transporter" evidence="5">
    <location>
        <begin position="2"/>
        <end position="241"/>
    </location>
</feature>
<dbReference type="PROSITE" id="PS00211">
    <property type="entry name" value="ABC_TRANSPORTER_1"/>
    <property type="match status" value="1"/>
</dbReference>
<evidence type="ECO:0000313" key="6">
    <source>
        <dbReference type="EMBL" id="MFD1183875.1"/>
    </source>
</evidence>
<keyword evidence="2" id="KW-0547">Nucleotide-binding</keyword>
<dbReference type="PANTHER" id="PTHR42794:SF1">
    <property type="entry name" value="HEMIN IMPORT ATP-BINDING PROTEIN HMUV"/>
    <property type="match status" value="1"/>
</dbReference>
<proteinExistence type="predicted"/>
<dbReference type="RefSeq" id="WP_240270971.1">
    <property type="nucleotide sequence ID" value="NZ_JAKSXN010000063.1"/>
</dbReference>
<dbReference type="InterPro" id="IPR003439">
    <property type="entry name" value="ABC_transporter-like_ATP-bd"/>
</dbReference>
<dbReference type="EMBL" id="JBHTKZ010000059">
    <property type="protein sequence ID" value="MFD1183875.1"/>
    <property type="molecule type" value="Genomic_DNA"/>
</dbReference>
<evidence type="ECO:0000256" key="1">
    <source>
        <dbReference type="ARBA" id="ARBA00022448"/>
    </source>
</evidence>
<gene>
    <name evidence="6" type="ORF">ACFQ2Z_21240</name>
</gene>
<dbReference type="SUPFAM" id="SSF52540">
    <property type="entry name" value="P-loop containing nucleoside triphosphate hydrolases"/>
    <property type="match status" value="1"/>
</dbReference>
<dbReference type="PROSITE" id="PS50893">
    <property type="entry name" value="ABC_TRANSPORTER_2"/>
    <property type="match status" value="1"/>
</dbReference>
<sequence length="267" mass="29383">MIEATGVAKAFGRLEVLKDVNWRVGPGEFWGLIGPNGSGKTTLLNLISGVEQPDAGAIALGGRPLAAYSRKELSRKVAVLQQDGLPPVAFTVREVVEMGRFAHQDWRGKEIGGAEAGRRLIDGIMERLDLKELEQRPLGVLSGGQRQRVALGKVMAQQPELVLLDEPTTYLDLRYQMQFMEMVADWQREAGLTVVSVMHDLNLAALFCSHLLVMSGGRVVDQGGPEDILSPELIASVFGVQAHQVPHPDSDVPQILLRRERERERSH</sequence>
<keyword evidence="1" id="KW-0813">Transport</keyword>
<dbReference type="InterPro" id="IPR027417">
    <property type="entry name" value="P-loop_NTPase"/>
</dbReference>
<evidence type="ECO:0000259" key="5">
    <source>
        <dbReference type="PROSITE" id="PS50893"/>
    </source>
</evidence>
<keyword evidence="3 6" id="KW-0067">ATP-binding</keyword>
<evidence type="ECO:0000256" key="2">
    <source>
        <dbReference type="ARBA" id="ARBA00022741"/>
    </source>
</evidence>
<dbReference type="SMART" id="SM00382">
    <property type="entry name" value="AAA"/>
    <property type="match status" value="1"/>
</dbReference>
<dbReference type="PANTHER" id="PTHR42794">
    <property type="entry name" value="HEMIN IMPORT ATP-BINDING PROTEIN HMUV"/>
    <property type="match status" value="1"/>
</dbReference>
<dbReference type="GO" id="GO:0005524">
    <property type="term" value="F:ATP binding"/>
    <property type="evidence" value="ECO:0007669"/>
    <property type="project" value="UniProtKB-KW"/>
</dbReference>
<name>A0ABW3SJJ8_9BACL</name>
<dbReference type="InterPro" id="IPR017871">
    <property type="entry name" value="ABC_transporter-like_CS"/>
</dbReference>
<comment type="caution">
    <text evidence="6">The sequence shown here is derived from an EMBL/GenBank/DDBJ whole genome shotgun (WGS) entry which is preliminary data.</text>
</comment>
<evidence type="ECO:0000256" key="4">
    <source>
        <dbReference type="ARBA" id="ARBA00022967"/>
    </source>
</evidence>
<keyword evidence="7" id="KW-1185">Reference proteome</keyword>
<dbReference type="InterPro" id="IPR003593">
    <property type="entry name" value="AAA+_ATPase"/>
</dbReference>
<dbReference type="CDD" id="cd03214">
    <property type="entry name" value="ABC_Iron-Siderophores_B12_Hemin"/>
    <property type="match status" value="1"/>
</dbReference>
<keyword evidence="4" id="KW-1278">Translocase</keyword>
<dbReference type="Pfam" id="PF00005">
    <property type="entry name" value="ABC_tran"/>
    <property type="match status" value="1"/>
</dbReference>
<evidence type="ECO:0000313" key="7">
    <source>
        <dbReference type="Proteomes" id="UP001597211"/>
    </source>
</evidence>
<dbReference type="Gene3D" id="3.40.50.300">
    <property type="entry name" value="P-loop containing nucleotide triphosphate hydrolases"/>
    <property type="match status" value="1"/>
</dbReference>
<accession>A0ABW3SJJ8</accession>
<protein>
    <submittedName>
        <fullName evidence="6">ABC transporter ATP-binding protein</fullName>
    </submittedName>
</protein>
<dbReference type="Proteomes" id="UP001597211">
    <property type="component" value="Unassembled WGS sequence"/>
</dbReference>